<dbReference type="PROSITE" id="PS50600">
    <property type="entry name" value="ULP_PROTEASE"/>
    <property type="match status" value="1"/>
</dbReference>
<evidence type="ECO:0000256" key="5">
    <source>
        <dbReference type="SAM" id="MobiDB-lite"/>
    </source>
</evidence>
<keyword evidence="3" id="KW-0378">Hydrolase</keyword>
<dbReference type="GO" id="GO:0006508">
    <property type="term" value="P:proteolysis"/>
    <property type="evidence" value="ECO:0007669"/>
    <property type="project" value="UniProtKB-KW"/>
</dbReference>
<evidence type="ECO:0000256" key="1">
    <source>
        <dbReference type="ARBA" id="ARBA00005234"/>
    </source>
</evidence>
<proteinExistence type="inferred from homology"/>
<keyword evidence="8" id="KW-1185">Reference proteome</keyword>
<dbReference type="InterPro" id="IPR003653">
    <property type="entry name" value="Peptidase_C48_C"/>
</dbReference>
<dbReference type="EMBL" id="OOIL02000879">
    <property type="protein sequence ID" value="VFQ70076.1"/>
    <property type="molecule type" value="Genomic_DNA"/>
</dbReference>
<protein>
    <recommendedName>
        <fullName evidence="6">Ubiquitin-like protease family profile domain-containing protein</fullName>
    </recommendedName>
</protein>
<evidence type="ECO:0000259" key="6">
    <source>
        <dbReference type="PROSITE" id="PS50600"/>
    </source>
</evidence>
<keyword evidence="4" id="KW-0788">Thiol protease</keyword>
<comment type="similarity">
    <text evidence="1">Belongs to the peptidase C48 family.</text>
</comment>
<dbReference type="Pfam" id="PF02902">
    <property type="entry name" value="Peptidase_C48"/>
    <property type="match status" value="1"/>
</dbReference>
<evidence type="ECO:0000256" key="2">
    <source>
        <dbReference type="ARBA" id="ARBA00022670"/>
    </source>
</evidence>
<dbReference type="AlphaFoldDB" id="A0A484L189"/>
<dbReference type="PANTHER" id="PTHR46468:SF1">
    <property type="entry name" value="SENTRIN-SPECIFIC PROTEASE 8"/>
    <property type="match status" value="1"/>
</dbReference>
<dbReference type="GO" id="GO:0019784">
    <property type="term" value="F:deNEDDylase activity"/>
    <property type="evidence" value="ECO:0007669"/>
    <property type="project" value="InterPro"/>
</dbReference>
<evidence type="ECO:0000313" key="7">
    <source>
        <dbReference type="EMBL" id="VFQ70076.1"/>
    </source>
</evidence>
<feature type="region of interest" description="Disordered" evidence="5">
    <location>
        <begin position="1"/>
        <end position="20"/>
    </location>
</feature>
<sequence>MGKNVGEETEVVAAPTNSDSACVEIKRPERVHKSPERYTPSEVVIKEKKRKIKRMVRFSERVKSERNGQRYGPFTKDPKQMPSEEDVEKVRVFLNEGLLKRRGIATGTCRYVAEVDDLSKDPIVLDGFKVENKTWFYELFTNTEWLRSTHIEIAMYYLELKSIQYSLMQTYTAASPYFLQGLKTHQEVVDVGKVKMEDVIDNSSLSSEVLGLAREYAKPWCECDFVYMPLNTGNHWMLLVLEVEERKIRVYNSKGKKGQTSRGIIPYVTCISSLLPKLLDMLNVYKNHSDGPMGDQKLSIDIIDGCPQQSDGCNCGMFVVKFAEFLMMDLKIDEVQSCDMEAYQVKMTTELLAYSYERKEESRKQ</sequence>
<evidence type="ECO:0000256" key="3">
    <source>
        <dbReference type="ARBA" id="ARBA00022801"/>
    </source>
</evidence>
<accession>A0A484L189</accession>
<dbReference type="GO" id="GO:0008234">
    <property type="term" value="F:cysteine-type peptidase activity"/>
    <property type="evidence" value="ECO:0007669"/>
    <property type="project" value="UniProtKB-KW"/>
</dbReference>
<reference evidence="7 8" key="1">
    <citation type="submission" date="2018-04" db="EMBL/GenBank/DDBJ databases">
        <authorList>
            <person name="Vogel A."/>
        </authorList>
    </citation>
    <scope>NUCLEOTIDE SEQUENCE [LARGE SCALE GENOMIC DNA]</scope>
</reference>
<dbReference type="PANTHER" id="PTHR46468">
    <property type="entry name" value="SENTRIN-SPECIFIC PROTEASE 8"/>
    <property type="match status" value="1"/>
</dbReference>
<dbReference type="Proteomes" id="UP000595140">
    <property type="component" value="Unassembled WGS sequence"/>
</dbReference>
<feature type="domain" description="Ubiquitin-like protease family profile" evidence="6">
    <location>
        <begin position="130"/>
        <end position="326"/>
    </location>
</feature>
<dbReference type="OrthoDB" id="1291327at2759"/>
<name>A0A484L189_9ASTE</name>
<dbReference type="GO" id="GO:0000338">
    <property type="term" value="P:protein deneddylation"/>
    <property type="evidence" value="ECO:0007669"/>
    <property type="project" value="TreeGrafter"/>
</dbReference>
<dbReference type="InterPro" id="IPR044613">
    <property type="entry name" value="Nep1/2-like"/>
</dbReference>
<evidence type="ECO:0000256" key="4">
    <source>
        <dbReference type="ARBA" id="ARBA00022807"/>
    </source>
</evidence>
<dbReference type="SUPFAM" id="SSF54001">
    <property type="entry name" value="Cysteine proteinases"/>
    <property type="match status" value="1"/>
</dbReference>
<gene>
    <name evidence="7" type="ORF">CCAM_LOCUS11852</name>
</gene>
<evidence type="ECO:0000313" key="8">
    <source>
        <dbReference type="Proteomes" id="UP000595140"/>
    </source>
</evidence>
<dbReference type="Gene3D" id="3.40.395.10">
    <property type="entry name" value="Adenoviral Proteinase, Chain A"/>
    <property type="match status" value="1"/>
</dbReference>
<organism evidence="7 8">
    <name type="scientific">Cuscuta campestris</name>
    <dbReference type="NCBI Taxonomy" id="132261"/>
    <lineage>
        <taxon>Eukaryota</taxon>
        <taxon>Viridiplantae</taxon>
        <taxon>Streptophyta</taxon>
        <taxon>Embryophyta</taxon>
        <taxon>Tracheophyta</taxon>
        <taxon>Spermatophyta</taxon>
        <taxon>Magnoliopsida</taxon>
        <taxon>eudicotyledons</taxon>
        <taxon>Gunneridae</taxon>
        <taxon>Pentapetalae</taxon>
        <taxon>asterids</taxon>
        <taxon>lamiids</taxon>
        <taxon>Solanales</taxon>
        <taxon>Convolvulaceae</taxon>
        <taxon>Cuscuteae</taxon>
        <taxon>Cuscuta</taxon>
        <taxon>Cuscuta subgen. Grammica</taxon>
        <taxon>Cuscuta sect. Cleistogrammica</taxon>
    </lineage>
</organism>
<dbReference type="InterPro" id="IPR038765">
    <property type="entry name" value="Papain-like_cys_pep_sf"/>
</dbReference>
<keyword evidence="2" id="KW-0645">Protease</keyword>